<evidence type="ECO:0000313" key="9">
    <source>
        <dbReference type="Proteomes" id="UP000023152"/>
    </source>
</evidence>
<dbReference type="InterPro" id="IPR012173">
    <property type="entry name" value="Mpp10"/>
</dbReference>
<comment type="similarity">
    <text evidence="6">Belongs to the MPP10 family.</text>
</comment>
<dbReference type="AlphaFoldDB" id="X6NJN8"/>
<protein>
    <submittedName>
        <fullName evidence="8">Uncharacterized protein</fullName>
    </submittedName>
</protein>
<dbReference type="GO" id="GO:0034457">
    <property type="term" value="C:Mpp10 complex"/>
    <property type="evidence" value="ECO:0007669"/>
    <property type="project" value="InterPro"/>
</dbReference>
<evidence type="ECO:0000256" key="6">
    <source>
        <dbReference type="ARBA" id="ARBA00029455"/>
    </source>
</evidence>
<evidence type="ECO:0000256" key="1">
    <source>
        <dbReference type="ARBA" id="ARBA00004604"/>
    </source>
</evidence>
<feature type="region of interest" description="Disordered" evidence="7">
    <location>
        <begin position="146"/>
        <end position="250"/>
    </location>
</feature>
<evidence type="ECO:0000256" key="7">
    <source>
        <dbReference type="SAM" id="MobiDB-lite"/>
    </source>
</evidence>
<feature type="compositionally biased region" description="Acidic residues" evidence="7">
    <location>
        <begin position="154"/>
        <end position="194"/>
    </location>
</feature>
<keyword evidence="5" id="KW-0687">Ribonucleoprotein</keyword>
<evidence type="ECO:0000313" key="8">
    <source>
        <dbReference type="EMBL" id="ETO25572.1"/>
    </source>
</evidence>
<dbReference type="GO" id="GO:0032040">
    <property type="term" value="C:small-subunit processome"/>
    <property type="evidence" value="ECO:0007669"/>
    <property type="project" value="TreeGrafter"/>
</dbReference>
<comment type="subcellular location">
    <subcellularLocation>
        <location evidence="1">Nucleus</location>
        <location evidence="1">Nucleolus</location>
    </subcellularLocation>
</comment>
<proteinExistence type="inferred from homology"/>
<evidence type="ECO:0000256" key="4">
    <source>
        <dbReference type="ARBA" id="ARBA00023242"/>
    </source>
</evidence>
<accession>X6NJN8</accession>
<keyword evidence="2" id="KW-0690">Ribosome biogenesis</keyword>
<dbReference type="Proteomes" id="UP000023152">
    <property type="component" value="Unassembled WGS sequence"/>
</dbReference>
<feature type="non-terminal residue" evidence="8">
    <location>
        <position position="284"/>
    </location>
</feature>
<dbReference type="PANTHER" id="PTHR17039:SF0">
    <property type="entry name" value="U3 SMALL NUCLEOLAR RIBONUCLEOPROTEIN PROTEIN MPP10"/>
    <property type="match status" value="1"/>
</dbReference>
<sequence length="284" mass="33521">MTDTIPQESVKKLDDFSLFLKNSEETSKDLTNLTKSVFEYASTAEGIEQKGMNQLLKRKPKLKETHLVTEGFGETEIWHQIDERANELLPSIDKRIQEYNLYEKQVLEKLKKKSRREKTVPFLKYTINFIKKKKKKNGAYLTKKKIKKNKKKDEEEDDNEDVEENTAEDEDDEGYDDFDFEGYDDHDYIEDDEEVDKKLLENDENEEEEEEEEEKEEKDDNENDNDIENDNDNGNDGVDEHTLDNFESNIDQMEDFIEGHWNKHLDLLDEGTIRLGDDLETQAV</sequence>
<comment type="caution">
    <text evidence="8">The sequence shown here is derived from an EMBL/GenBank/DDBJ whole genome shotgun (WGS) entry which is preliminary data.</text>
</comment>
<keyword evidence="3" id="KW-0698">rRNA processing</keyword>
<name>X6NJN8_RETFI</name>
<gene>
    <name evidence="8" type="ORF">RFI_11564</name>
</gene>
<organism evidence="8 9">
    <name type="scientific">Reticulomyxa filosa</name>
    <dbReference type="NCBI Taxonomy" id="46433"/>
    <lineage>
        <taxon>Eukaryota</taxon>
        <taxon>Sar</taxon>
        <taxon>Rhizaria</taxon>
        <taxon>Retaria</taxon>
        <taxon>Foraminifera</taxon>
        <taxon>Monothalamids</taxon>
        <taxon>Reticulomyxidae</taxon>
        <taxon>Reticulomyxa</taxon>
    </lineage>
</organism>
<dbReference type="PANTHER" id="PTHR17039">
    <property type="entry name" value="U3 SMALL NUCLEOLAR RIBONUCLEOPROTEIN PROTEIN MPP10"/>
    <property type="match status" value="1"/>
</dbReference>
<evidence type="ECO:0000256" key="5">
    <source>
        <dbReference type="ARBA" id="ARBA00023274"/>
    </source>
</evidence>
<dbReference type="GO" id="GO:0006364">
    <property type="term" value="P:rRNA processing"/>
    <property type="evidence" value="ECO:0007669"/>
    <property type="project" value="UniProtKB-KW"/>
</dbReference>
<evidence type="ECO:0000256" key="2">
    <source>
        <dbReference type="ARBA" id="ARBA00022517"/>
    </source>
</evidence>
<dbReference type="GO" id="GO:0005732">
    <property type="term" value="C:sno(s)RNA-containing ribonucleoprotein complex"/>
    <property type="evidence" value="ECO:0007669"/>
    <property type="project" value="InterPro"/>
</dbReference>
<keyword evidence="4" id="KW-0539">Nucleus</keyword>
<reference evidence="8 9" key="1">
    <citation type="journal article" date="2013" name="Curr. Biol.">
        <title>The Genome of the Foraminiferan Reticulomyxa filosa.</title>
        <authorList>
            <person name="Glockner G."/>
            <person name="Hulsmann N."/>
            <person name="Schleicher M."/>
            <person name="Noegel A.A."/>
            <person name="Eichinger L."/>
            <person name="Gallinger C."/>
            <person name="Pawlowski J."/>
            <person name="Sierra R."/>
            <person name="Euteneuer U."/>
            <person name="Pillet L."/>
            <person name="Moustafa A."/>
            <person name="Platzer M."/>
            <person name="Groth M."/>
            <person name="Szafranski K."/>
            <person name="Schliwa M."/>
        </authorList>
    </citation>
    <scope>NUCLEOTIDE SEQUENCE [LARGE SCALE GENOMIC DNA]</scope>
</reference>
<keyword evidence="9" id="KW-1185">Reference proteome</keyword>
<feature type="compositionally biased region" description="Acidic residues" evidence="7">
    <location>
        <begin position="202"/>
        <end position="233"/>
    </location>
</feature>
<dbReference type="EMBL" id="ASPP01008421">
    <property type="protein sequence ID" value="ETO25572.1"/>
    <property type="molecule type" value="Genomic_DNA"/>
</dbReference>
<evidence type="ECO:0000256" key="3">
    <source>
        <dbReference type="ARBA" id="ARBA00022552"/>
    </source>
</evidence>